<dbReference type="InterPro" id="IPR036388">
    <property type="entry name" value="WH-like_DNA-bd_sf"/>
</dbReference>
<dbReference type="PANTHER" id="PTHR44688:SF16">
    <property type="entry name" value="DNA-BINDING TRANSCRIPTIONAL ACTIVATOR DEVR_DOSR"/>
    <property type="match status" value="1"/>
</dbReference>
<dbReference type="CDD" id="cd06170">
    <property type="entry name" value="LuxR_C_like"/>
    <property type="match status" value="1"/>
</dbReference>
<reference evidence="5 6" key="1">
    <citation type="submission" date="2022-11" db="EMBL/GenBank/DDBJ databases">
        <title>Mycobacterium sp. nov.</title>
        <authorList>
            <person name="Papic B."/>
            <person name="Spicic S."/>
            <person name="Duvnjak S."/>
        </authorList>
    </citation>
    <scope>NUCLEOTIDE SEQUENCE [LARGE SCALE GENOMIC DNA]</scope>
    <source>
        <strain evidence="5 6">CVI_P4</strain>
    </source>
</reference>
<keyword evidence="6" id="KW-1185">Reference proteome</keyword>
<gene>
    <name evidence="5" type="ORF">ORI27_18875</name>
</gene>
<dbReference type="SUPFAM" id="SSF55781">
    <property type="entry name" value="GAF domain-like"/>
    <property type="match status" value="1"/>
</dbReference>
<name>A0ABT3SH40_9MYCO</name>
<accession>A0ABT3SH40</accession>
<protein>
    <submittedName>
        <fullName evidence="5">LuxR C-terminal-related transcriptional regulator</fullName>
    </submittedName>
</protein>
<dbReference type="SMART" id="SM00065">
    <property type="entry name" value="GAF"/>
    <property type="match status" value="1"/>
</dbReference>
<dbReference type="SUPFAM" id="SSF46894">
    <property type="entry name" value="C-terminal effector domain of the bipartite response regulators"/>
    <property type="match status" value="1"/>
</dbReference>
<dbReference type="Gene3D" id="1.10.10.10">
    <property type="entry name" value="Winged helix-like DNA-binding domain superfamily/Winged helix DNA-binding domain"/>
    <property type="match status" value="1"/>
</dbReference>
<sequence length="370" mass="40259">MQGRDARTGKAGDEEGLRAVLDGLRSVADTSDPRWRLNPADARAIVDGAWAALADLLDDKSQAGTVLQLLRRLTLADDALVRSARAPRMLGEALKRLESAPSTVAELVNLGPRLIGHLGFDRGIFSRIVDGVWTSEAAYVVDDVTWAEEINRVGQERPQPLVPGLPETEMVRRRESMIVTDVQRDPRVHRPIAEASRSNSYVAAPIISGNRVVGLLHGDCYIQGRDPDSADREALSTYATALQLALGRARVAEQLRAVGDELRNVANGCLDGGASAREFTLGQPSSEHRTDFPRATRVTMQATSSVRGLLTAREGQILELMADGLTNSKIAEQLVISEGTVKQHVKHVLRKLRAGNRVEAVSMLYQSDRA</sequence>
<dbReference type="SMART" id="SM00421">
    <property type="entry name" value="HTH_LUXR"/>
    <property type="match status" value="1"/>
</dbReference>
<keyword evidence="2" id="KW-0238">DNA-binding</keyword>
<dbReference type="RefSeq" id="WP_265998550.1">
    <property type="nucleotide sequence ID" value="NZ_JAPJDN010000017.1"/>
</dbReference>
<evidence type="ECO:0000313" key="5">
    <source>
        <dbReference type="EMBL" id="MCX2938768.1"/>
    </source>
</evidence>
<proteinExistence type="predicted"/>
<dbReference type="PROSITE" id="PS00622">
    <property type="entry name" value="HTH_LUXR_1"/>
    <property type="match status" value="1"/>
</dbReference>
<dbReference type="PROSITE" id="PS50043">
    <property type="entry name" value="HTH_LUXR_2"/>
    <property type="match status" value="1"/>
</dbReference>
<dbReference type="InterPro" id="IPR029016">
    <property type="entry name" value="GAF-like_dom_sf"/>
</dbReference>
<evidence type="ECO:0000259" key="4">
    <source>
        <dbReference type="PROSITE" id="PS50043"/>
    </source>
</evidence>
<evidence type="ECO:0000313" key="6">
    <source>
        <dbReference type="Proteomes" id="UP001300745"/>
    </source>
</evidence>
<dbReference type="InterPro" id="IPR016032">
    <property type="entry name" value="Sig_transdc_resp-reg_C-effctor"/>
</dbReference>
<evidence type="ECO:0000256" key="3">
    <source>
        <dbReference type="ARBA" id="ARBA00023163"/>
    </source>
</evidence>
<comment type="caution">
    <text evidence="5">The sequence shown here is derived from an EMBL/GenBank/DDBJ whole genome shotgun (WGS) entry which is preliminary data.</text>
</comment>
<evidence type="ECO:0000256" key="2">
    <source>
        <dbReference type="ARBA" id="ARBA00023125"/>
    </source>
</evidence>
<dbReference type="EMBL" id="JAPJDO010000017">
    <property type="protein sequence ID" value="MCX2938768.1"/>
    <property type="molecule type" value="Genomic_DNA"/>
</dbReference>
<keyword evidence="1" id="KW-0805">Transcription regulation</keyword>
<evidence type="ECO:0000256" key="1">
    <source>
        <dbReference type="ARBA" id="ARBA00023015"/>
    </source>
</evidence>
<dbReference type="PRINTS" id="PR00038">
    <property type="entry name" value="HTHLUXR"/>
</dbReference>
<dbReference type="PANTHER" id="PTHR44688">
    <property type="entry name" value="DNA-BINDING TRANSCRIPTIONAL ACTIVATOR DEVR_DOSR"/>
    <property type="match status" value="1"/>
</dbReference>
<dbReference type="Proteomes" id="UP001300745">
    <property type="component" value="Unassembled WGS sequence"/>
</dbReference>
<dbReference type="InterPro" id="IPR000792">
    <property type="entry name" value="Tscrpt_reg_LuxR_C"/>
</dbReference>
<dbReference type="Gene3D" id="3.30.450.40">
    <property type="match status" value="1"/>
</dbReference>
<organism evidence="5 6">
    <name type="scientific">Mycobacterium pinniadriaticum</name>
    <dbReference type="NCBI Taxonomy" id="2994102"/>
    <lineage>
        <taxon>Bacteria</taxon>
        <taxon>Bacillati</taxon>
        <taxon>Actinomycetota</taxon>
        <taxon>Actinomycetes</taxon>
        <taxon>Mycobacteriales</taxon>
        <taxon>Mycobacteriaceae</taxon>
        <taxon>Mycobacterium</taxon>
    </lineage>
</organism>
<feature type="domain" description="HTH luxR-type" evidence="4">
    <location>
        <begin position="303"/>
        <end position="368"/>
    </location>
</feature>
<dbReference type="Pfam" id="PF00196">
    <property type="entry name" value="GerE"/>
    <property type="match status" value="1"/>
</dbReference>
<dbReference type="InterPro" id="IPR003018">
    <property type="entry name" value="GAF"/>
</dbReference>
<keyword evidence="3" id="KW-0804">Transcription</keyword>
<dbReference type="Pfam" id="PF13185">
    <property type="entry name" value="GAF_2"/>
    <property type="match status" value="1"/>
</dbReference>